<organism evidence="1">
    <name type="scientific">Rhizophora mucronata</name>
    <name type="common">Asiatic mangrove</name>
    <dbReference type="NCBI Taxonomy" id="61149"/>
    <lineage>
        <taxon>Eukaryota</taxon>
        <taxon>Viridiplantae</taxon>
        <taxon>Streptophyta</taxon>
        <taxon>Embryophyta</taxon>
        <taxon>Tracheophyta</taxon>
        <taxon>Spermatophyta</taxon>
        <taxon>Magnoliopsida</taxon>
        <taxon>eudicotyledons</taxon>
        <taxon>Gunneridae</taxon>
        <taxon>Pentapetalae</taxon>
        <taxon>rosids</taxon>
        <taxon>fabids</taxon>
        <taxon>Malpighiales</taxon>
        <taxon>Rhizophoraceae</taxon>
        <taxon>Rhizophora</taxon>
    </lineage>
</organism>
<dbReference type="AlphaFoldDB" id="A0A2P2KPH3"/>
<evidence type="ECO:0000313" key="1">
    <source>
        <dbReference type="EMBL" id="MBX07626.1"/>
    </source>
</evidence>
<accession>A0A2P2KPH3</accession>
<reference evidence="1" key="1">
    <citation type="submission" date="2018-02" db="EMBL/GenBank/DDBJ databases">
        <title>Rhizophora mucronata_Transcriptome.</title>
        <authorList>
            <person name="Meera S.P."/>
            <person name="Sreeshan A."/>
            <person name="Augustine A."/>
        </authorList>
    </citation>
    <scope>NUCLEOTIDE SEQUENCE</scope>
    <source>
        <tissue evidence="1">Leaf</tissue>
    </source>
</reference>
<sequence length="37" mass="4170">MALDCGLLAIKKTVSDITLTVKYSVLPMEWTSRHQYG</sequence>
<name>A0A2P2KPH3_RHIMU</name>
<protein>
    <submittedName>
        <fullName evidence="1">Uncharacterized protein</fullName>
    </submittedName>
</protein>
<proteinExistence type="predicted"/>
<dbReference type="EMBL" id="GGEC01027142">
    <property type="protein sequence ID" value="MBX07626.1"/>
    <property type="molecule type" value="Transcribed_RNA"/>
</dbReference>